<evidence type="ECO:0000256" key="2">
    <source>
        <dbReference type="SAM" id="Phobius"/>
    </source>
</evidence>
<dbReference type="EMBL" id="MHSS01000013">
    <property type="protein sequence ID" value="OHA47884.1"/>
    <property type="molecule type" value="Genomic_DNA"/>
</dbReference>
<gene>
    <name evidence="3" type="ORF">A2806_02495</name>
</gene>
<feature type="compositionally biased region" description="Acidic residues" evidence="1">
    <location>
        <begin position="342"/>
        <end position="369"/>
    </location>
</feature>
<feature type="region of interest" description="Disordered" evidence="1">
    <location>
        <begin position="320"/>
        <end position="391"/>
    </location>
</feature>
<dbReference type="STRING" id="1802362.A2806_02495"/>
<evidence type="ECO:0000313" key="4">
    <source>
        <dbReference type="Proteomes" id="UP000177629"/>
    </source>
</evidence>
<keyword evidence="2" id="KW-0472">Membrane</keyword>
<feature type="compositionally biased region" description="Polar residues" evidence="1">
    <location>
        <begin position="874"/>
        <end position="885"/>
    </location>
</feature>
<comment type="caution">
    <text evidence="3">The sequence shown here is derived from an EMBL/GenBank/DDBJ whole genome shotgun (WGS) entry which is preliminary data.</text>
</comment>
<feature type="compositionally biased region" description="Low complexity" evidence="1">
    <location>
        <begin position="320"/>
        <end position="337"/>
    </location>
</feature>
<feature type="region of interest" description="Disordered" evidence="1">
    <location>
        <begin position="260"/>
        <end position="298"/>
    </location>
</feature>
<protein>
    <submittedName>
        <fullName evidence="3">Uncharacterized protein</fullName>
    </submittedName>
</protein>
<feature type="compositionally biased region" description="Basic and acidic residues" evidence="1">
    <location>
        <begin position="264"/>
        <end position="282"/>
    </location>
</feature>
<feature type="transmembrane region" description="Helical" evidence="2">
    <location>
        <begin position="53"/>
        <end position="76"/>
    </location>
</feature>
<feature type="region of interest" description="Disordered" evidence="1">
    <location>
        <begin position="855"/>
        <end position="885"/>
    </location>
</feature>
<evidence type="ECO:0000256" key="1">
    <source>
        <dbReference type="SAM" id="MobiDB-lite"/>
    </source>
</evidence>
<keyword evidence="2" id="KW-0812">Transmembrane</keyword>
<feature type="compositionally biased region" description="Low complexity" evidence="1">
    <location>
        <begin position="855"/>
        <end position="871"/>
    </location>
</feature>
<evidence type="ECO:0000313" key="3">
    <source>
        <dbReference type="EMBL" id="OHA47884.1"/>
    </source>
</evidence>
<proteinExistence type="predicted"/>
<reference evidence="3 4" key="1">
    <citation type="journal article" date="2016" name="Nat. Commun.">
        <title>Thousands of microbial genomes shed light on interconnected biogeochemical processes in an aquifer system.</title>
        <authorList>
            <person name="Anantharaman K."/>
            <person name="Brown C.T."/>
            <person name="Hug L.A."/>
            <person name="Sharon I."/>
            <person name="Castelle C.J."/>
            <person name="Probst A.J."/>
            <person name="Thomas B.C."/>
            <person name="Singh A."/>
            <person name="Wilkins M.J."/>
            <person name="Karaoz U."/>
            <person name="Brodie E.L."/>
            <person name="Williams K.H."/>
            <person name="Hubbard S.S."/>
            <person name="Banfield J.F."/>
        </authorList>
    </citation>
    <scope>NUCLEOTIDE SEQUENCE [LARGE SCALE GENOMIC DNA]</scope>
</reference>
<dbReference type="Proteomes" id="UP000177629">
    <property type="component" value="Unassembled WGS sequence"/>
</dbReference>
<feature type="region of interest" description="Disordered" evidence="1">
    <location>
        <begin position="1"/>
        <end position="28"/>
    </location>
</feature>
<accession>A0A1G2PHS5</accession>
<sequence length="3420" mass="353887">MPLPWDQLKTPKGLDSAGKQGGKQTKNKEGKIVVVERLDLTGRLRNLRPRGRFSRFLAALGIAAILLSLLLPSVYFGRLGARPEGEVLVFASECSGDWFGADRVVGQPELSPTEPENVFSTENSAYWSGGPGSITCSGFELPDRRVVNASVGLSLAVRSSGAPIQEPETKSPQLSIAIIPSSGPPGTIFSIQGHGFTPLRTVTSHLRWPDGTEFPPLTIETDENGSYAKDIESTGFILGAYKHWAVDDESGTSSSAILLTVTEPEQKEESGKTPEQKKRTLEETGNDLAPPAAPENADTSALRTIFSSFVARAQNPLPEFSEQAQEQAQSPSTQEEGAPPPEGEEYDLPEQEAAAEEETATDAGEETIDESPREEEAISPSGEETKPTVSPEVLDAILQISVSRNGKDRTVVGFVNKMPFSNAINGGYLSFTLPQKFVGDPSSLEITVESVRADGTKIEMFVDSVFLALEVTQPFETHLVPVDDGEKELRDGVFAPGDEARFFFKVRDPQKPLRKALLDNIFDPNTPPANVQLFAEIQDADGNPLPDIDFDSRWKGRGAFGAEEWDVVAKSPQELKPGRYTLLVRFVGPDGTSTDITREFLWGVLAINTAKSIYLPEETVDFAFAVLDEQGNMICDAALKLVIETPWKQFWSLSTDDRTIVVNEECSLKAYTEVSDYEAHWQLPNDPTGQQGIGEYKLSLTASFINKEGNQETHKIEDKFEVRDKIPFDIHRQGPTRIFPTSAYGMKITVVANEAFEGMIVEPVPDSFQILKQSEGDGFLKTVADSQEKGINYVAWEGKFEQGKTYELSYIFDAPDISPTLWMTGPLRLHEKSQTPAAPLQEENIEIVPAELSVNEQQNTEENTETQASENNGKENATAETSTQEPISIAPQASTLGAEYFREVRRWQIAGDAISTRFPTANEIVTTGWTNPDNAHADDGVNYATAAPAKNATIDSRWKTFGFDGVLPSDATITAVKIIYEYKVDTQASIATLNSQATVSGTDCPTTADTDTTEPLTDTVVTKDITSCRSWTRDDLLDANFKVRIGGKRGNSNTAVTFSLDYVKVEVTYETPNFEQYNSRWRNDNGGEGGALTLYYNPTGNGLAMNFSIVAGCSAGSEWDCVDDGSADTSATAPTSDQETSELLLANAKSYFTLVNDVIDPAATITQLDITAGAMDDVGNPNTSVTLGYCITCDGNNDVMGSAQAVTGANQDKTEQFTGLSLSTTDLNNMQLVVQGSGVNAQISTLYVLVSYTTSAASWKAAENTAVTGVNKCSTLPSTQCTSPNENVRVRFTVDNNGASTASNFRLQVSAMSGTCDNTGSGESYVDVPTLTVGCGTEVACLTTSDNFANQTDTTDLADANGVTDPAGSTFVIGRMVEDPGNTSASQTGSLTLAQNNFTEVEYNFQLTSNAADNTDYCFRVSRSGTALTTYTGASASNATAQIKTAGAATFTISGTSDMTSGTVALAVNGTRKTDTGSIAGDGSWSISGVTGITSGNIITVFVDGATDGNESTAVTKYDGVGTVIDGMVLNRNVLAIGSNDNASLTVGDLGLYDFDSGSDSGDEDVMHTANGSPATLDVEGSTNSYTDEGVRVLASNTLTVGGTETLDTHNVIIDGSLTSGGAGTFTVSGSWDNNNDFNTGTETITFTSGSAETIDSTGAVDADVNNVVFNGSGGSWSVNNTALTINADMRVIAGTVQGTQSISIAGGDLDCSGTCGSINMTGGTVTLSGTGNLGTTSLASNWTFDSLTFSGTTTAQGTGTITVNETLTISASQSFNAGAKTYALTDADGCACTPFSIGASATFTAASSMFQYTSTAATNITATTYNILELKPSGAGGPIYTLASGTTATNAGTTLGDGTNAVTVSTANNPTVNISGDLSIAASATLSGAGTGTITVNGGDVTGNGAISLTGGTLVVDGASGTGFGGATAWTFNSLSFTGASSTTTATGAGGIIVSSVLTIGASHTLDSKGKVWTLSGTGTPLVITGILDDSNDSGTFRYTGTDSVTPIIVTASTAYTNLEIYPGASTTHRFGSGTFTLAGSLVLGGNTNPASTAIDLGTNDPSINAARDILICAATCSNQIILTKGSGTITFTGTTPANWTDNNPTTKQDLGKVTVGDGSSKAVLLGSNVVAESVTISSQGGLSLNGSNTLTLTGTGTPLSLSGDNFTESTGTVVYSGNGATNVTATTYYTLNIGTSNSANVVYTALGAIAVNNNLDLQSAASGFTNTFDMSTYDLTVGSTLAGNTGYINVPVRSSFTQSASGTTTVRSSNFASIPVLGGAGTTTFYNLNIGEAASCDSYEFNLAGNLTVSGTLTITAHGCAAIHTLDALGFTITLSGTGTPFVNNDTFLYGTSTVNYTGTSSGVTVLGMTGTGGTNGYHNLGVGTTADATSVAYTLGADTTVNNDLTVGASSGAGIHTLNTSSASSFALTAKTITINSSGGLTANGSTITITGTGTPFSLSGTFTANSSTFRYTGSSAGVTITATTYSTLELKPGGNQTHTFAAGTFTITTLTIGDGTNTTIAATANSPTLNVSGDLTVAAAATLSGAGTGTITINGNVAGTGTINLTGGTFEQRVTSAKNFGTTSGSSPWDFNNLTFSNGNVTSTAVTITTQSASGTMGVAGILRIGKSGDAAGATTTLDAVAAGNRIWTLSGIGGDPFQILADPAGAITNGTMRMQYSGNNPGGDTTIQAANYWRLETNGTETYRLEADTVAANEVTILAGTLDVNGFALTSNGALAVNGTLQGSTDVTVATDVFGTGTINLGGGTFTQRGLSNHSFGSNGGSNDWTFNNLTMSNSSGSSTRTISPPVNATPGDIIVTGTFTLGPSTDTFGTTFDNETANDRVLDIENMTIDADGTLQASSSVAFRVSGNWTNAGTFTANSGTVTFDGTGATSLNSGGTGVGKAFNILSLAKTAAASVTLSTNDLDINDNLSITTANTTLDVSATSCGGSTRSCNINVAGSWSNSGTFTRQTGTVTFDAGAVGKTISDGGSPFYDLAFTGSGGGWTYTDGSATAPNSTSVSNGTVLFVNARYGSNVNLSVTGSGTLTVDHYLGAHTVNATSTVTGDIDTAANDITISEAGSNATVWLHNGTNWGSAAASQTTETVASGTEALDGKITTPGTAGAIRIREFSMTASASCPGAGCALYRYNIQVNQQNNWQYGEYDYYDDYGQNYLTSCWAGSTNACNNDSTDDDTIGASWHRAAPATYNSPYTCQAGTDDPEVNEAPNPCLNEASTNGSQFIGMLTGLAFNLSSTSVTIPQLNAVNNFTDATQTTTATVSTSATNGYRLTLWAAQLLTRVGGSETISMFDDDGTVPNSAPLDWNSNCQSADECGFGYHTNDATLGDGTANRFSAAGCGGDSKCWAGFLTTGEGALVGDSGGPASGAATIVSYKVSVDLTTLAGEYQTTLVYIVTTQY</sequence>
<keyword evidence="2" id="KW-1133">Transmembrane helix</keyword>
<organism evidence="3 4">
    <name type="scientific">Candidatus Terrybacteria bacterium RIFCSPHIGHO2_01_FULL_48_17</name>
    <dbReference type="NCBI Taxonomy" id="1802362"/>
    <lineage>
        <taxon>Bacteria</taxon>
        <taxon>Candidatus Terryibacteriota</taxon>
    </lineage>
</organism>
<name>A0A1G2PHS5_9BACT</name>